<gene>
    <name evidence="4" type="ORF">CNMCM5793_005625</name>
    <name evidence="5" type="ORF">CNMCM6106_006236</name>
</gene>
<dbReference type="PANTHER" id="PTHR11439">
    <property type="entry name" value="GAG-POL-RELATED RETROTRANSPOSON"/>
    <property type="match status" value="1"/>
</dbReference>
<feature type="compositionally biased region" description="Basic and acidic residues" evidence="1">
    <location>
        <begin position="294"/>
        <end position="307"/>
    </location>
</feature>
<name>A0A8H6QEY7_9EURO</name>
<protein>
    <recommendedName>
        <fullName evidence="8">Reverse transcriptase Ty1/copia-type domain-containing protein</fullName>
    </recommendedName>
</protein>
<dbReference type="SUPFAM" id="SSF56672">
    <property type="entry name" value="DNA/RNA polymerases"/>
    <property type="match status" value="1"/>
</dbReference>
<dbReference type="Pfam" id="PF07727">
    <property type="entry name" value="RVT_2"/>
    <property type="match status" value="1"/>
</dbReference>
<feature type="region of interest" description="Disordered" evidence="1">
    <location>
        <begin position="397"/>
        <end position="422"/>
    </location>
</feature>
<reference evidence="5" key="1">
    <citation type="submission" date="2020-06" db="EMBL/GenBank/DDBJ databases">
        <title>Draft genome sequences of strains closely related to Aspergillus parafelis and Aspergillus hiratsukae.</title>
        <authorList>
            <person name="Dos Santos R.A.C."/>
            <person name="Rivero-Menendez O."/>
            <person name="Steenwyk J.L."/>
            <person name="Mead M.E."/>
            <person name="Goldman G.H."/>
            <person name="Alastruey-Izquierdo A."/>
            <person name="Rokas A."/>
        </authorList>
    </citation>
    <scope>NUCLEOTIDE SEQUENCE</scope>
    <source>
        <strain evidence="4">CNM-CM5793</strain>
        <strain evidence="5">CNM-CM6106</strain>
    </source>
</reference>
<evidence type="ECO:0000256" key="1">
    <source>
        <dbReference type="SAM" id="MobiDB-lite"/>
    </source>
</evidence>
<dbReference type="Pfam" id="PF25597">
    <property type="entry name" value="SH3_retrovirus"/>
    <property type="match status" value="1"/>
</dbReference>
<feature type="domain" description="Retroviral polymerase SH3-like" evidence="3">
    <location>
        <begin position="100"/>
        <end position="141"/>
    </location>
</feature>
<dbReference type="InterPro" id="IPR012337">
    <property type="entry name" value="RNaseH-like_sf"/>
</dbReference>
<feature type="domain" description="Reverse transcriptase Ty1/copia-type" evidence="2">
    <location>
        <begin position="445"/>
        <end position="589"/>
    </location>
</feature>
<feature type="compositionally biased region" description="Polar residues" evidence="1">
    <location>
        <begin position="203"/>
        <end position="220"/>
    </location>
</feature>
<dbReference type="CDD" id="cd09272">
    <property type="entry name" value="RNase_HI_RT_Ty1"/>
    <property type="match status" value="1"/>
</dbReference>
<feature type="compositionally biased region" description="Basic and acidic residues" evidence="1">
    <location>
        <begin position="243"/>
        <end position="259"/>
    </location>
</feature>
<dbReference type="OrthoDB" id="4501190at2759"/>
<evidence type="ECO:0000313" key="5">
    <source>
        <dbReference type="EMBL" id="KAF7171866.1"/>
    </source>
</evidence>
<dbReference type="PANTHER" id="PTHR11439:SF438">
    <property type="entry name" value="REVERSE TRANSCRIPTASE TY1_COPIA-TYPE DOMAIN-CONTAINING PROTEIN"/>
    <property type="match status" value="1"/>
</dbReference>
<dbReference type="Gene3D" id="3.30.420.10">
    <property type="entry name" value="Ribonuclease H-like superfamily/Ribonuclease H"/>
    <property type="match status" value="1"/>
</dbReference>
<organism evidence="5 7">
    <name type="scientific">Aspergillus hiratsukae</name>
    <dbReference type="NCBI Taxonomy" id="1194566"/>
    <lineage>
        <taxon>Eukaryota</taxon>
        <taxon>Fungi</taxon>
        <taxon>Dikarya</taxon>
        <taxon>Ascomycota</taxon>
        <taxon>Pezizomycotina</taxon>
        <taxon>Eurotiomycetes</taxon>
        <taxon>Eurotiomycetidae</taxon>
        <taxon>Eurotiales</taxon>
        <taxon>Aspergillaceae</taxon>
        <taxon>Aspergillus</taxon>
        <taxon>Aspergillus subgen. Fumigati</taxon>
    </lineage>
</organism>
<dbReference type="InterPro" id="IPR036397">
    <property type="entry name" value="RNaseH_sf"/>
</dbReference>
<dbReference type="EMBL" id="JACBAF010001901">
    <property type="protein sequence ID" value="KAF7171866.1"/>
    <property type="molecule type" value="Genomic_DNA"/>
</dbReference>
<feature type="region of interest" description="Disordered" evidence="1">
    <location>
        <begin position="202"/>
        <end position="283"/>
    </location>
</feature>
<feature type="compositionally biased region" description="Basic and acidic residues" evidence="1">
    <location>
        <begin position="398"/>
        <end position="415"/>
    </location>
</feature>
<dbReference type="InterPro" id="IPR013103">
    <property type="entry name" value="RVT_2"/>
</dbReference>
<dbReference type="Proteomes" id="UP000662466">
    <property type="component" value="Unassembled WGS sequence"/>
</dbReference>
<evidence type="ECO:0008006" key="8">
    <source>
        <dbReference type="Google" id="ProtNLM"/>
    </source>
</evidence>
<comment type="caution">
    <text evidence="5">The sequence shown here is derived from an EMBL/GenBank/DDBJ whole genome shotgun (WGS) entry which is preliminary data.</text>
</comment>
<evidence type="ECO:0000313" key="7">
    <source>
        <dbReference type="Proteomes" id="UP000662466"/>
    </source>
</evidence>
<keyword evidence="6" id="KW-1185">Reference proteome</keyword>
<accession>A0A8H6QEY7</accession>
<evidence type="ECO:0000313" key="6">
    <source>
        <dbReference type="Proteomes" id="UP000630445"/>
    </source>
</evidence>
<sequence length="776" mass="88425">MREKTIEILHSSRYTDEQKGKTERAGRTIIEMAPSMRTAARLPEKLWPHIVRAAVYLHNRRPRREIVEQNGQKSWIWITPYEKLYGKKPSLANLRVYGFRAVPGYLVGFTASNIWQIWNPLTGKITDERDVVLDEDKLYDPYNRFLAGAIKIPDLPEPPVEFNELPDIEFGIELRESSDGEEMDEVEARGVRIVNNEVAEVPNSESGVLNEASGQATGQAESPKRELGNLTPPTPESTPMRPLQHDEPIESIDPPRERPAPLGFMTPRSPTRIADSPEPDTPVRLADTLPESPGRLEPDIGDEISRDSPSKQLFKEVNRLSIDPTIEQDVPDRPDDADDIPRRPKHSVSADLFEENIIPGKRPRRAPRYAYTATCIDSLTKLHSVFAAFGKGILGTQESKKQPNEPKKRLHRDEIPPPPNNWKEVHKHPLKELFLAAAELEQPYELDEEVYTWMAEGFSEYGYVYQLQRALYGLRKSPRLWQKELSKAFKELGLQRINADFCLYTDDKVVVLVFVDDILFLYRPESKKHADSLIRKLQGKYEFRNLGEGDNFLGIKITRDRAKRKLWLSQRAYIDKIVARYHLDSTNRKPHTPAIGELKPYDGKATIDEIHHYQSQIGSILYAAVISRLDIAKITSDLVRYLLNSGPAHFDAANRVILYLAATRDYVLEYGGDLKGDIVIIASDAAYGDQMDRSSSEGYLVMLFGAAVDWRTGEQRRVTTSTTEAELLALTEAAKNVFWWKRLFLDIGFDPEHEISILQFYAKSLDPPPKTIILII</sequence>
<evidence type="ECO:0000259" key="2">
    <source>
        <dbReference type="Pfam" id="PF07727"/>
    </source>
</evidence>
<dbReference type="SUPFAM" id="SSF53098">
    <property type="entry name" value="Ribonuclease H-like"/>
    <property type="match status" value="1"/>
</dbReference>
<dbReference type="EMBL" id="JACBAD010001773">
    <property type="protein sequence ID" value="KAF7134045.1"/>
    <property type="molecule type" value="Genomic_DNA"/>
</dbReference>
<dbReference type="InterPro" id="IPR057670">
    <property type="entry name" value="SH3_retrovirus"/>
</dbReference>
<evidence type="ECO:0000313" key="4">
    <source>
        <dbReference type="EMBL" id="KAF7134045.1"/>
    </source>
</evidence>
<dbReference type="Proteomes" id="UP000630445">
    <property type="component" value="Unassembled WGS sequence"/>
</dbReference>
<evidence type="ECO:0000259" key="3">
    <source>
        <dbReference type="Pfam" id="PF25597"/>
    </source>
</evidence>
<feature type="region of interest" description="Disordered" evidence="1">
    <location>
        <begin position="288"/>
        <end position="307"/>
    </location>
</feature>
<dbReference type="AlphaFoldDB" id="A0A8H6QEY7"/>
<proteinExistence type="predicted"/>
<dbReference type="GO" id="GO:0003676">
    <property type="term" value="F:nucleic acid binding"/>
    <property type="evidence" value="ECO:0007669"/>
    <property type="project" value="InterPro"/>
</dbReference>
<dbReference type="InterPro" id="IPR043502">
    <property type="entry name" value="DNA/RNA_pol_sf"/>
</dbReference>